<dbReference type="PANTHER" id="PTHR45661:SF3">
    <property type="entry name" value="IG-LIKE DOMAIN-CONTAINING PROTEIN"/>
    <property type="match status" value="1"/>
</dbReference>
<dbReference type="Gene3D" id="3.80.10.10">
    <property type="entry name" value="Ribonuclease Inhibitor"/>
    <property type="match status" value="2"/>
</dbReference>
<evidence type="ECO:0000313" key="1">
    <source>
        <dbReference type="EMBL" id="BAN38106.1"/>
    </source>
</evidence>
<dbReference type="SUPFAM" id="SSF52058">
    <property type="entry name" value="L domain-like"/>
    <property type="match status" value="1"/>
</dbReference>
<dbReference type="VEuPathDB" id="AmoebaDB:EHI5A_070690"/>
<protein>
    <submittedName>
        <fullName evidence="1">Leucine rich repeat protein, BspA family</fullName>
    </submittedName>
</protein>
<accession>A0A060N4X1</accession>
<dbReference type="VEuPathDB" id="AmoebaDB:EHI7A_058770"/>
<dbReference type="AlphaFoldDB" id="A0A060N4X1"/>
<proteinExistence type="evidence at transcript level"/>
<dbReference type="VEuPathDB" id="AmoebaDB:EHI8A_060930"/>
<name>A0A060N4X1_ENTHI</name>
<organism evidence="1">
    <name type="scientific">Entamoeba histolytica</name>
    <dbReference type="NCBI Taxonomy" id="5759"/>
    <lineage>
        <taxon>Eukaryota</taxon>
        <taxon>Amoebozoa</taxon>
        <taxon>Evosea</taxon>
        <taxon>Archamoebae</taxon>
        <taxon>Mastigamoebida</taxon>
        <taxon>Entamoebidae</taxon>
        <taxon>Entamoeba</taxon>
    </lineage>
</organism>
<sequence length="335" mass="38566">MQQSQQHLGYNEIMIVSKYFEGINDFINLEMGVKRFQGNMERFHFNPIPLNQYSRKLFPNIETFHIYNKNDTKFQDGKIFKQVIWYEVNYQDYLKEKASGNDYKNVFINKDEKGVDLNNVPEPINGIGDNFYASSNMTELQLSPKIKRIGKDCFSHCDQLTKVTVPTSISVLSDSCFYHCGHITEIILSDAIQKLEDFCFAECYSLKSITLPLSIIKVGSRCFERCSSLTNLNIPGYHFTIGNRIYFNNAPLITMVIPSSVKTINELPINKIPEGQKIVIPKSVFSVSKMAFVDVDSKLISSDNTIPYIRKTIMDTIYQDAKERDGTYDKFSRIF</sequence>
<reference evidence="1" key="1">
    <citation type="submission" date="2012-06" db="EMBL/GenBank/DDBJ databases">
        <title>Short 5' UTR of Entamoeba genes.</title>
        <authorList>
            <person name="Hiranuka K."/>
            <person name="Kumagai M."/>
            <person name="Wakaguri H."/>
            <person name="Suzuki Y."/>
            <person name="Sugano S."/>
            <person name="Watanabe J."/>
            <person name="Makioka A."/>
        </authorList>
    </citation>
    <scope>NUCLEOTIDE SEQUENCE</scope>
    <source>
        <strain evidence="1">HM-1:IMSS</strain>
    </source>
</reference>
<dbReference type="VEuPathDB" id="AmoebaDB:KM1_077240"/>
<dbReference type="InterPro" id="IPR026906">
    <property type="entry name" value="LRR_5"/>
</dbReference>
<dbReference type="VEuPathDB" id="AmoebaDB:EHI_015120"/>
<dbReference type="InterPro" id="IPR053139">
    <property type="entry name" value="Surface_bspA-like"/>
</dbReference>
<dbReference type="Pfam" id="PF13306">
    <property type="entry name" value="LRR_5"/>
    <property type="match status" value="1"/>
</dbReference>
<dbReference type="PANTHER" id="PTHR45661">
    <property type="entry name" value="SURFACE ANTIGEN"/>
    <property type="match status" value="1"/>
</dbReference>
<dbReference type="InterPro" id="IPR032675">
    <property type="entry name" value="LRR_dom_sf"/>
</dbReference>
<dbReference type="EMBL" id="AK419426">
    <property type="protein sequence ID" value="BAN38106.1"/>
    <property type="molecule type" value="mRNA"/>
</dbReference>